<evidence type="ECO:0000256" key="1">
    <source>
        <dbReference type="ARBA" id="ARBA00022679"/>
    </source>
</evidence>
<dbReference type="Proteomes" id="UP000238701">
    <property type="component" value="Unassembled WGS sequence"/>
</dbReference>
<reference evidence="5" key="1">
    <citation type="submission" date="2018-02" db="EMBL/GenBank/DDBJ databases">
        <authorList>
            <person name="Hausmann B."/>
        </authorList>
    </citation>
    <scope>NUCLEOTIDE SEQUENCE [LARGE SCALE GENOMIC DNA]</scope>
    <source>
        <strain evidence="5">Peat soil MAG SbA1</strain>
    </source>
</reference>
<dbReference type="GO" id="GO:0016779">
    <property type="term" value="F:nucleotidyltransferase activity"/>
    <property type="evidence" value="ECO:0007669"/>
    <property type="project" value="UniProtKB-KW"/>
</dbReference>
<dbReference type="SUPFAM" id="SSF53448">
    <property type="entry name" value="Nucleotide-diphospho-sugar transferases"/>
    <property type="match status" value="1"/>
</dbReference>
<proteinExistence type="predicted"/>
<dbReference type="OrthoDB" id="9801899at2"/>
<dbReference type="InterPro" id="IPR050065">
    <property type="entry name" value="GlmU-like"/>
</dbReference>
<protein>
    <submittedName>
        <fullName evidence="4">Putative sugar nucleotidyltransferase</fullName>
    </submittedName>
</protein>
<dbReference type="PANTHER" id="PTHR43584:SF8">
    <property type="entry name" value="N-ACETYLMURAMATE ALPHA-1-PHOSPHATE URIDYLYLTRANSFERASE"/>
    <property type="match status" value="1"/>
</dbReference>
<sequence length="259" mass="28625">MRAVILAAGRGSRIRHLGDGRPKCLVELEGKPLIERQIAALRRGGVDEIGVVRGYRAEMIDFPGLSYFANERWAETNMVMSLAAAAPWLRSGPVIVSYADIFYRSELVRGLAGTPGQLVISYDRAWRRLWTRRFADPLADAETFRINAAGQLLEIGGKTTRIEDIEGQYMGLLKFTPPAWSAVEALLSTLEAPIRDRLDVTGLLRRLLTGKELPVGTFGTDGQWGEIDNPEDVALYQNMVREGELLLEDALSGREPTAG</sequence>
<evidence type="ECO:0000313" key="4">
    <source>
        <dbReference type="EMBL" id="SPF33445.1"/>
    </source>
</evidence>
<dbReference type="InterPro" id="IPR025877">
    <property type="entry name" value="MobA-like_NTP_Trfase"/>
</dbReference>
<evidence type="ECO:0000256" key="2">
    <source>
        <dbReference type="ARBA" id="ARBA00022695"/>
    </source>
</evidence>
<evidence type="ECO:0000313" key="5">
    <source>
        <dbReference type="Proteomes" id="UP000238701"/>
    </source>
</evidence>
<dbReference type="Pfam" id="PF12804">
    <property type="entry name" value="NTP_transf_3"/>
    <property type="match status" value="1"/>
</dbReference>
<dbReference type="PANTHER" id="PTHR43584">
    <property type="entry name" value="NUCLEOTIDYL TRANSFERASE"/>
    <property type="match status" value="1"/>
</dbReference>
<dbReference type="CDD" id="cd02523">
    <property type="entry name" value="PC_cytidylyltransferase"/>
    <property type="match status" value="1"/>
</dbReference>
<keyword evidence="2" id="KW-0548">Nucleotidyltransferase</keyword>
<feature type="domain" description="MobA-like NTP transferase" evidence="3">
    <location>
        <begin position="3"/>
        <end position="114"/>
    </location>
</feature>
<organism evidence="4 5">
    <name type="scientific">Candidatus Sulfotelmatobacter kueseliae</name>
    <dbReference type="NCBI Taxonomy" id="2042962"/>
    <lineage>
        <taxon>Bacteria</taxon>
        <taxon>Pseudomonadati</taxon>
        <taxon>Acidobacteriota</taxon>
        <taxon>Terriglobia</taxon>
        <taxon>Terriglobales</taxon>
        <taxon>Candidatus Korobacteraceae</taxon>
        <taxon>Candidatus Sulfotelmatobacter</taxon>
    </lineage>
</organism>
<dbReference type="AlphaFoldDB" id="A0A2U3K1A1"/>
<keyword evidence="1 4" id="KW-0808">Transferase</keyword>
<accession>A0A2U3K1A1</accession>
<dbReference type="EMBL" id="OMOD01000022">
    <property type="protein sequence ID" value="SPF33445.1"/>
    <property type="molecule type" value="Genomic_DNA"/>
</dbReference>
<evidence type="ECO:0000259" key="3">
    <source>
        <dbReference type="Pfam" id="PF12804"/>
    </source>
</evidence>
<gene>
    <name evidence="4" type="ORF">SBA1_1180010</name>
</gene>
<dbReference type="InterPro" id="IPR029044">
    <property type="entry name" value="Nucleotide-diphossugar_trans"/>
</dbReference>
<name>A0A2U3K1A1_9BACT</name>
<dbReference type="Gene3D" id="3.90.550.10">
    <property type="entry name" value="Spore Coat Polysaccharide Biosynthesis Protein SpsA, Chain A"/>
    <property type="match status" value="1"/>
</dbReference>